<dbReference type="PROSITE" id="PS51707">
    <property type="entry name" value="CYTH"/>
    <property type="match status" value="1"/>
</dbReference>
<proteinExistence type="predicted"/>
<dbReference type="PANTHER" id="PTHR40114:SF1">
    <property type="entry name" value="SLR0698 PROTEIN"/>
    <property type="match status" value="1"/>
</dbReference>
<dbReference type="InterPro" id="IPR033469">
    <property type="entry name" value="CYTH-like_dom_sf"/>
</dbReference>
<dbReference type="RefSeq" id="WP_188776776.1">
    <property type="nucleotide sequence ID" value="NZ_BMMB01000007.1"/>
</dbReference>
<dbReference type="EMBL" id="JAVDQH010000039">
    <property type="protein sequence ID" value="MDR6246750.1"/>
    <property type="molecule type" value="Genomic_DNA"/>
</dbReference>
<gene>
    <name evidence="2" type="ORF">JOC58_004695</name>
</gene>
<keyword evidence="3" id="KW-1185">Reference proteome</keyword>
<protein>
    <submittedName>
        <fullName evidence="2">CYTH domain-containing protein</fullName>
    </submittedName>
</protein>
<reference evidence="2 3" key="1">
    <citation type="submission" date="2023-07" db="EMBL/GenBank/DDBJ databases">
        <title>Genomic Encyclopedia of Type Strains, Phase IV (KMG-IV): sequencing the most valuable type-strain genomes for metagenomic binning, comparative biology and taxonomic classification.</title>
        <authorList>
            <person name="Goeker M."/>
        </authorList>
    </citation>
    <scope>NUCLEOTIDE SEQUENCE [LARGE SCALE GENOMIC DNA]</scope>
    <source>
        <strain evidence="2 3">DSM 22170</strain>
    </source>
</reference>
<evidence type="ECO:0000259" key="1">
    <source>
        <dbReference type="PROSITE" id="PS51707"/>
    </source>
</evidence>
<name>A0ABU1J5G4_9BACL</name>
<organism evidence="2 3">
    <name type="scientific">Paenibacillus hunanensis</name>
    <dbReference type="NCBI Taxonomy" id="539262"/>
    <lineage>
        <taxon>Bacteria</taxon>
        <taxon>Bacillati</taxon>
        <taxon>Bacillota</taxon>
        <taxon>Bacilli</taxon>
        <taxon>Bacillales</taxon>
        <taxon>Paenibacillaceae</taxon>
        <taxon>Paenibacillus</taxon>
    </lineage>
</organism>
<feature type="domain" description="CYTH" evidence="1">
    <location>
        <begin position="2"/>
        <end position="159"/>
    </location>
</feature>
<evidence type="ECO:0000313" key="2">
    <source>
        <dbReference type="EMBL" id="MDR6246750.1"/>
    </source>
</evidence>
<dbReference type="SUPFAM" id="SSF55154">
    <property type="entry name" value="CYTH-like phosphatases"/>
    <property type="match status" value="1"/>
</dbReference>
<dbReference type="PANTHER" id="PTHR40114">
    <property type="entry name" value="SLR0698 PROTEIN"/>
    <property type="match status" value="1"/>
</dbReference>
<dbReference type="SMART" id="SM01118">
    <property type="entry name" value="CYTH"/>
    <property type="match status" value="1"/>
</dbReference>
<dbReference type="Proteomes" id="UP001185028">
    <property type="component" value="Unassembled WGS sequence"/>
</dbReference>
<sequence length="163" mass="19027">MAKEIECKYLLSHLPDDLVITRTQEIDQTYLASTDHESLRVRRLLSNGEESFTMTHKAGKGISRDETEFQIGRELYEQLTERLHVIPLRKTRHKVQLDGRSYDLDIYHNTVQHGLITIEIEFDSEADYHAYQAPSWFGEDVTEQGTYVNSQLWQDIQEQAKQG</sequence>
<comment type="caution">
    <text evidence="2">The sequence shown here is derived from an EMBL/GenBank/DDBJ whole genome shotgun (WGS) entry which is preliminary data.</text>
</comment>
<dbReference type="InterPro" id="IPR012042">
    <property type="entry name" value="NeuTTM/CthTTM-like"/>
</dbReference>
<evidence type="ECO:0000313" key="3">
    <source>
        <dbReference type="Proteomes" id="UP001185028"/>
    </source>
</evidence>
<dbReference type="InterPro" id="IPR023577">
    <property type="entry name" value="CYTH_domain"/>
</dbReference>
<dbReference type="Gene3D" id="2.40.320.10">
    <property type="entry name" value="Hypothetical Protein Pfu-838710-001"/>
    <property type="match status" value="1"/>
</dbReference>
<dbReference type="Pfam" id="PF01928">
    <property type="entry name" value="CYTH"/>
    <property type="match status" value="1"/>
</dbReference>
<dbReference type="PIRSF" id="PIRSF016487">
    <property type="entry name" value="CYTH_UCP016487"/>
    <property type="match status" value="1"/>
</dbReference>
<accession>A0ABU1J5G4</accession>